<feature type="domain" description="CzcB N-terminal" evidence="7">
    <location>
        <begin position="85"/>
        <end position="177"/>
    </location>
</feature>
<sequence>MKKISNASAPRVGRKQWIVIAAILIVGAIAAAFILMSPVRSSGEGDGHGHSEAGGHGDEHGHSEEGGEHADHEGEEKAAKGPNGGDQLTDGDQAAEVLLSEAEGEPRLAVWLSRAGQAVAGQAATLTLKLVRPDGSEHEMPLRAQADGRYVSAEAIPEPHVFEATLIALVGGEPFLFTFSRDEGKVAMSDAQVRAAGVSLATAEPAPIRSGLQLPGEIRFNADRTAHVVPRVAGVVERVAADLGQQVRKGQVLAVLSSVAVSEMRAELQTAEKRRALAETTYQRERSLWEQKISPEQDVLQARQAFDEAAIAVANARQKLATLGAATGGTLGQIELRAPFDGMVVEKHIALGEAVREDSNVFTISDLSSVWAEFNVAARDLPQVRVGERVNVRATSFDAQASGKVTYVGALVGEQTRTAPGRVALANPQLAWRPGLFVNVELIAQEAAAPVTVPADALQSIEDQPVVFLRVPGGFVPLPVKPGRSDGKRVEILGGLQAGASVAAAGSFIVKSEQGKGSATHTH</sequence>
<dbReference type="Gene3D" id="2.40.420.20">
    <property type="match status" value="1"/>
</dbReference>
<feature type="compositionally biased region" description="Basic and acidic residues" evidence="3">
    <location>
        <begin position="43"/>
        <end position="79"/>
    </location>
</feature>
<dbReference type="PANTHER" id="PTHR30097">
    <property type="entry name" value="CATION EFFLUX SYSTEM PROTEIN CUSB"/>
    <property type="match status" value="1"/>
</dbReference>
<feature type="domain" description="CzcB-like C-terminal circularly permuted SH3-like" evidence="9">
    <location>
        <begin position="451"/>
        <end position="511"/>
    </location>
</feature>
<dbReference type="Pfam" id="PF25893">
    <property type="entry name" value="HH_CzcB"/>
    <property type="match status" value="1"/>
</dbReference>
<evidence type="ECO:0000259" key="9">
    <source>
        <dbReference type="Pfam" id="PF25975"/>
    </source>
</evidence>
<evidence type="ECO:0000313" key="11">
    <source>
        <dbReference type="Proteomes" id="UP001056201"/>
    </source>
</evidence>
<protein>
    <submittedName>
        <fullName evidence="10">Efflux RND transporter periplasmic adaptor subunit</fullName>
    </submittedName>
</protein>
<dbReference type="PANTHER" id="PTHR30097:SF4">
    <property type="entry name" value="SLR6042 PROTEIN"/>
    <property type="match status" value="1"/>
</dbReference>
<evidence type="ECO:0000259" key="8">
    <source>
        <dbReference type="Pfam" id="PF25973"/>
    </source>
</evidence>
<dbReference type="Pfam" id="PF25971">
    <property type="entry name" value="CzcB_N"/>
    <property type="match status" value="1"/>
</dbReference>
<name>A0ABY4S372_AQUTE</name>
<evidence type="ECO:0000256" key="3">
    <source>
        <dbReference type="SAM" id="MobiDB-lite"/>
    </source>
</evidence>
<evidence type="ECO:0000259" key="5">
    <source>
        <dbReference type="Pfam" id="PF25893"/>
    </source>
</evidence>
<dbReference type="Proteomes" id="UP001056201">
    <property type="component" value="Chromosome 1"/>
</dbReference>
<proteinExistence type="inferred from homology"/>
<feature type="domain" description="CzcB-like alpha-helical hairpin" evidence="5">
    <location>
        <begin position="263"/>
        <end position="321"/>
    </location>
</feature>
<dbReference type="InterPro" id="IPR058646">
    <property type="entry name" value="CzcB_N"/>
</dbReference>
<dbReference type="InterPro" id="IPR058647">
    <property type="entry name" value="BSH_CzcB-like"/>
</dbReference>
<evidence type="ECO:0000256" key="4">
    <source>
        <dbReference type="SAM" id="Phobius"/>
    </source>
</evidence>
<organism evidence="10 11">
    <name type="scientific">Aquincola tertiaricarbonis</name>
    <dbReference type="NCBI Taxonomy" id="391953"/>
    <lineage>
        <taxon>Bacteria</taxon>
        <taxon>Pseudomonadati</taxon>
        <taxon>Pseudomonadota</taxon>
        <taxon>Betaproteobacteria</taxon>
        <taxon>Burkholderiales</taxon>
        <taxon>Sphaerotilaceae</taxon>
        <taxon>Aquincola</taxon>
    </lineage>
</organism>
<feature type="domain" description="CzcB-like barrel-sandwich hybrid" evidence="8">
    <location>
        <begin position="224"/>
        <end position="366"/>
    </location>
</feature>
<dbReference type="SUPFAM" id="SSF111369">
    <property type="entry name" value="HlyD-like secretion proteins"/>
    <property type="match status" value="1"/>
</dbReference>
<dbReference type="Pfam" id="PF25954">
    <property type="entry name" value="Beta-barrel_RND_2"/>
    <property type="match status" value="1"/>
</dbReference>
<accession>A0ABY4S372</accession>
<evidence type="ECO:0000259" key="7">
    <source>
        <dbReference type="Pfam" id="PF25971"/>
    </source>
</evidence>
<dbReference type="NCBIfam" id="TIGR01730">
    <property type="entry name" value="RND_mfp"/>
    <property type="match status" value="1"/>
</dbReference>
<dbReference type="Pfam" id="PF25973">
    <property type="entry name" value="BSH_CzcB"/>
    <property type="match status" value="1"/>
</dbReference>
<gene>
    <name evidence="10" type="ORF">MW290_03735</name>
</gene>
<evidence type="ECO:0000256" key="1">
    <source>
        <dbReference type="ARBA" id="ARBA00009477"/>
    </source>
</evidence>
<feature type="region of interest" description="Disordered" evidence="3">
    <location>
        <begin position="41"/>
        <end position="90"/>
    </location>
</feature>
<dbReference type="InterPro" id="IPR006143">
    <property type="entry name" value="RND_pump_MFP"/>
</dbReference>
<reference evidence="10" key="1">
    <citation type="submission" date="2022-05" db="EMBL/GenBank/DDBJ databases">
        <title>An RpoN-dependent PEP-CTERM gene is involved in floc formation of an Aquincola tertiaricarbonis strain.</title>
        <authorList>
            <person name="Qiu D."/>
            <person name="Xia M."/>
        </authorList>
    </citation>
    <scope>NUCLEOTIDE SEQUENCE</scope>
    <source>
        <strain evidence="10">RN12</strain>
    </source>
</reference>
<keyword evidence="4" id="KW-0812">Transmembrane</keyword>
<dbReference type="Gene3D" id="2.40.50.100">
    <property type="match status" value="1"/>
</dbReference>
<dbReference type="Pfam" id="PF25975">
    <property type="entry name" value="CzcB_C"/>
    <property type="match status" value="1"/>
</dbReference>
<dbReference type="EMBL" id="CP097635">
    <property type="protein sequence ID" value="URI07732.1"/>
    <property type="molecule type" value="Genomic_DNA"/>
</dbReference>
<keyword evidence="11" id="KW-1185">Reference proteome</keyword>
<evidence type="ECO:0000256" key="2">
    <source>
        <dbReference type="ARBA" id="ARBA00022448"/>
    </source>
</evidence>
<comment type="similarity">
    <text evidence="1">Belongs to the membrane fusion protein (MFP) (TC 8.A.1) family.</text>
</comment>
<dbReference type="InterPro" id="IPR051909">
    <property type="entry name" value="MFP_Cation_Efflux"/>
</dbReference>
<feature type="domain" description="CusB-like beta-barrel" evidence="6">
    <location>
        <begin position="369"/>
        <end position="445"/>
    </location>
</feature>
<dbReference type="InterPro" id="IPR058649">
    <property type="entry name" value="CzcB_C"/>
</dbReference>
<evidence type="ECO:0000259" key="6">
    <source>
        <dbReference type="Pfam" id="PF25954"/>
    </source>
</evidence>
<evidence type="ECO:0000313" key="10">
    <source>
        <dbReference type="EMBL" id="URI07732.1"/>
    </source>
</evidence>
<keyword evidence="2" id="KW-0813">Transport</keyword>
<dbReference type="InterPro" id="IPR058648">
    <property type="entry name" value="HH_CzcB-like"/>
</dbReference>
<dbReference type="InterPro" id="IPR058792">
    <property type="entry name" value="Beta-barrel_RND_2"/>
</dbReference>
<dbReference type="Gene3D" id="1.10.287.470">
    <property type="entry name" value="Helix hairpin bin"/>
    <property type="match status" value="1"/>
</dbReference>
<dbReference type="RefSeq" id="WP_250195964.1">
    <property type="nucleotide sequence ID" value="NZ_CP097635.1"/>
</dbReference>
<feature type="transmembrane region" description="Helical" evidence="4">
    <location>
        <begin position="16"/>
        <end position="36"/>
    </location>
</feature>
<keyword evidence="4" id="KW-0472">Membrane</keyword>
<dbReference type="Gene3D" id="2.40.30.170">
    <property type="match status" value="1"/>
</dbReference>
<keyword evidence="4" id="KW-1133">Transmembrane helix</keyword>